<feature type="transmembrane region" description="Helical" evidence="5">
    <location>
        <begin position="170"/>
        <end position="188"/>
    </location>
</feature>
<dbReference type="CDD" id="cd17371">
    <property type="entry name" value="MFS_MucK"/>
    <property type="match status" value="1"/>
</dbReference>
<keyword evidence="2 5" id="KW-0812">Transmembrane</keyword>
<keyword evidence="3 5" id="KW-1133">Transmembrane helix</keyword>
<comment type="subcellular location">
    <subcellularLocation>
        <location evidence="1">Membrane</location>
        <topology evidence="1">Multi-pass membrane protein</topology>
    </subcellularLocation>
</comment>
<sequence length="417" mass="45071">MFGWLRELDEKERKTMIGCLGGWSLDALDVQIFSFVIPTLLTLWGISRGDAGLLGTVTLLVSALGGWLAGALSDRYGRVLVLQITILWYAGFTFLCGFAQDFSQLFVFRALQGLGFGAEWSAGAVLMGEVIRDRYRGRAVGFVQSGWAIGWGAAALLYTAIFALLPDETAWRTMFWIGLAPALLVFWVRKHVDEPAIFHAGRGEAASRSHLGQLFAVLKPPYLGTTLKAALMVTGAQGGSYALSVWLPTFLRTERHLSVLNTGGYLFVHILGAWLGFITGAWLADALGRKATFMLSALGSIVSVVAYVMLPISDGMMLVLAAPLGFILYMMFSAMGPFLTELYPTEVRGSGQGFCYNVGRAFGALFPAFVGFLSARLPLGTAIAIFAASAYAIMILALLLLPETRGRQVHAIPQAAE</sequence>
<dbReference type="GO" id="GO:0046943">
    <property type="term" value="F:carboxylic acid transmembrane transporter activity"/>
    <property type="evidence" value="ECO:0007669"/>
    <property type="project" value="TreeGrafter"/>
</dbReference>
<feature type="transmembrane region" description="Helical" evidence="5">
    <location>
        <begin position="79"/>
        <end position="100"/>
    </location>
</feature>
<organism evidence="7 8">
    <name type="scientific">Roseicella aquatilis</name>
    <dbReference type="NCBI Taxonomy" id="2527868"/>
    <lineage>
        <taxon>Bacteria</taxon>
        <taxon>Pseudomonadati</taxon>
        <taxon>Pseudomonadota</taxon>
        <taxon>Alphaproteobacteria</taxon>
        <taxon>Acetobacterales</taxon>
        <taxon>Roseomonadaceae</taxon>
        <taxon>Roseicella</taxon>
    </lineage>
</organism>
<name>A0A4R4DY38_9PROT</name>
<dbReference type="PANTHER" id="PTHR23508:SF10">
    <property type="entry name" value="CARBOXYLIC ACID TRANSPORTER PROTEIN HOMOLOG"/>
    <property type="match status" value="1"/>
</dbReference>
<feature type="transmembrane region" description="Helical" evidence="5">
    <location>
        <begin position="316"/>
        <end position="342"/>
    </location>
</feature>
<dbReference type="PROSITE" id="PS00216">
    <property type="entry name" value="SUGAR_TRANSPORT_1"/>
    <property type="match status" value="1"/>
</dbReference>
<evidence type="ECO:0000256" key="3">
    <source>
        <dbReference type="ARBA" id="ARBA00022989"/>
    </source>
</evidence>
<evidence type="ECO:0000256" key="5">
    <source>
        <dbReference type="SAM" id="Phobius"/>
    </source>
</evidence>
<feature type="transmembrane region" description="Helical" evidence="5">
    <location>
        <begin position="20"/>
        <end position="46"/>
    </location>
</feature>
<feature type="transmembrane region" description="Helical" evidence="5">
    <location>
        <begin position="106"/>
        <end position="127"/>
    </location>
</feature>
<dbReference type="OrthoDB" id="5368493at2"/>
<feature type="transmembrane region" description="Helical" evidence="5">
    <location>
        <begin position="52"/>
        <end position="72"/>
    </location>
</feature>
<dbReference type="PROSITE" id="PS50850">
    <property type="entry name" value="MFS"/>
    <property type="match status" value="1"/>
</dbReference>
<comment type="caution">
    <text evidence="7">The sequence shown here is derived from an EMBL/GenBank/DDBJ whole genome shotgun (WGS) entry which is preliminary data.</text>
</comment>
<dbReference type="Gene3D" id="1.20.1250.20">
    <property type="entry name" value="MFS general substrate transporter like domains"/>
    <property type="match status" value="2"/>
</dbReference>
<dbReference type="RefSeq" id="WP_132283698.1">
    <property type="nucleotide sequence ID" value="NZ_SKBM01000001.1"/>
</dbReference>
<dbReference type="Pfam" id="PF07690">
    <property type="entry name" value="MFS_1"/>
    <property type="match status" value="1"/>
</dbReference>
<dbReference type="GO" id="GO:0005886">
    <property type="term" value="C:plasma membrane"/>
    <property type="evidence" value="ECO:0007669"/>
    <property type="project" value="TreeGrafter"/>
</dbReference>
<dbReference type="InterPro" id="IPR005829">
    <property type="entry name" value="Sugar_transporter_CS"/>
</dbReference>
<dbReference type="FunFam" id="1.20.1250.20:FF:000346">
    <property type="entry name" value="Transporter, major facilitator family"/>
    <property type="match status" value="1"/>
</dbReference>
<evidence type="ECO:0000256" key="1">
    <source>
        <dbReference type="ARBA" id="ARBA00004141"/>
    </source>
</evidence>
<dbReference type="SUPFAM" id="SSF103473">
    <property type="entry name" value="MFS general substrate transporter"/>
    <property type="match status" value="1"/>
</dbReference>
<keyword evidence="8" id="KW-1185">Reference proteome</keyword>
<feature type="transmembrane region" description="Helical" evidence="5">
    <location>
        <begin position="139"/>
        <end position="164"/>
    </location>
</feature>
<reference evidence="7 8" key="1">
    <citation type="submission" date="2019-03" db="EMBL/GenBank/DDBJ databases">
        <title>Paracraurococcus aquatilis NE82 genome sequence.</title>
        <authorList>
            <person name="Zhao Y."/>
            <person name="Du Z."/>
        </authorList>
    </citation>
    <scope>NUCLEOTIDE SEQUENCE [LARGE SCALE GENOMIC DNA]</scope>
    <source>
        <strain evidence="7 8">NE82</strain>
    </source>
</reference>
<accession>A0A4R4DY38</accession>
<proteinExistence type="predicted"/>
<protein>
    <submittedName>
        <fullName evidence="7">MFS transporter</fullName>
    </submittedName>
</protein>
<evidence type="ECO:0000256" key="4">
    <source>
        <dbReference type="ARBA" id="ARBA00023136"/>
    </source>
</evidence>
<dbReference type="InterPro" id="IPR020846">
    <property type="entry name" value="MFS_dom"/>
</dbReference>
<feature type="transmembrane region" description="Helical" evidence="5">
    <location>
        <begin position="229"/>
        <end position="251"/>
    </location>
</feature>
<keyword evidence="4 5" id="KW-0472">Membrane</keyword>
<dbReference type="AlphaFoldDB" id="A0A4R4DY38"/>
<feature type="transmembrane region" description="Helical" evidence="5">
    <location>
        <begin position="354"/>
        <end position="373"/>
    </location>
</feature>
<evidence type="ECO:0000259" key="6">
    <source>
        <dbReference type="PROSITE" id="PS50850"/>
    </source>
</evidence>
<feature type="transmembrane region" description="Helical" evidence="5">
    <location>
        <begin position="379"/>
        <end position="401"/>
    </location>
</feature>
<dbReference type="EMBL" id="SKBM01000001">
    <property type="protein sequence ID" value="TCZ66729.1"/>
    <property type="molecule type" value="Genomic_DNA"/>
</dbReference>
<gene>
    <name evidence="7" type="ORF">EXY23_01060</name>
</gene>
<feature type="transmembrane region" description="Helical" evidence="5">
    <location>
        <begin position="291"/>
        <end position="310"/>
    </location>
</feature>
<evidence type="ECO:0000313" key="8">
    <source>
        <dbReference type="Proteomes" id="UP000295023"/>
    </source>
</evidence>
<dbReference type="InterPro" id="IPR036259">
    <property type="entry name" value="MFS_trans_sf"/>
</dbReference>
<evidence type="ECO:0000313" key="7">
    <source>
        <dbReference type="EMBL" id="TCZ66729.1"/>
    </source>
</evidence>
<dbReference type="PANTHER" id="PTHR23508">
    <property type="entry name" value="CARBOXYLIC ACID TRANSPORTER PROTEIN HOMOLOG"/>
    <property type="match status" value="1"/>
</dbReference>
<dbReference type="PROSITE" id="PS00217">
    <property type="entry name" value="SUGAR_TRANSPORT_2"/>
    <property type="match status" value="1"/>
</dbReference>
<dbReference type="InterPro" id="IPR011701">
    <property type="entry name" value="MFS"/>
</dbReference>
<dbReference type="Proteomes" id="UP000295023">
    <property type="component" value="Unassembled WGS sequence"/>
</dbReference>
<evidence type="ECO:0000256" key="2">
    <source>
        <dbReference type="ARBA" id="ARBA00022692"/>
    </source>
</evidence>
<feature type="domain" description="Major facilitator superfamily (MFS) profile" evidence="6">
    <location>
        <begin position="15"/>
        <end position="405"/>
    </location>
</feature>
<feature type="transmembrane region" description="Helical" evidence="5">
    <location>
        <begin position="263"/>
        <end position="284"/>
    </location>
</feature>